<name>A0AA36H0Q1_CYLNA</name>
<proteinExistence type="predicted"/>
<gene>
    <name evidence="1" type="ORF">CYNAS_LOCUS13633</name>
</gene>
<sequence length="126" mass="14382">MRYFFKPIQVCFTEGSRLEKYVGSGNQQILNVLLIVQVSQRMKWIVVILLSLTAAERSLTAAENGQQRGGVGDFVKHFPSRVAEDVKAESRAADSWFKRWFAPFIPWNKKPTKITDLGPGYFSKKK</sequence>
<dbReference type="AlphaFoldDB" id="A0AA36H0Q1"/>
<protein>
    <submittedName>
        <fullName evidence="1">Uncharacterized protein</fullName>
    </submittedName>
</protein>
<reference evidence="1" key="1">
    <citation type="submission" date="2023-07" db="EMBL/GenBank/DDBJ databases">
        <authorList>
            <consortium name="CYATHOMIX"/>
        </authorList>
    </citation>
    <scope>NUCLEOTIDE SEQUENCE</scope>
    <source>
        <strain evidence="1">N/A</strain>
    </source>
</reference>
<organism evidence="1 2">
    <name type="scientific">Cylicocyclus nassatus</name>
    <name type="common">Nematode worm</name>
    <dbReference type="NCBI Taxonomy" id="53992"/>
    <lineage>
        <taxon>Eukaryota</taxon>
        <taxon>Metazoa</taxon>
        <taxon>Ecdysozoa</taxon>
        <taxon>Nematoda</taxon>
        <taxon>Chromadorea</taxon>
        <taxon>Rhabditida</taxon>
        <taxon>Rhabditina</taxon>
        <taxon>Rhabditomorpha</taxon>
        <taxon>Strongyloidea</taxon>
        <taxon>Strongylidae</taxon>
        <taxon>Cylicocyclus</taxon>
    </lineage>
</organism>
<evidence type="ECO:0000313" key="1">
    <source>
        <dbReference type="EMBL" id="CAJ0601650.1"/>
    </source>
</evidence>
<evidence type="ECO:0000313" key="2">
    <source>
        <dbReference type="Proteomes" id="UP001176961"/>
    </source>
</evidence>
<comment type="caution">
    <text evidence="1">The sequence shown here is derived from an EMBL/GenBank/DDBJ whole genome shotgun (WGS) entry which is preliminary data.</text>
</comment>
<accession>A0AA36H0Q1</accession>
<keyword evidence="2" id="KW-1185">Reference proteome</keyword>
<dbReference type="Proteomes" id="UP001176961">
    <property type="component" value="Unassembled WGS sequence"/>
</dbReference>
<dbReference type="EMBL" id="CATQJL010000305">
    <property type="protein sequence ID" value="CAJ0601650.1"/>
    <property type="molecule type" value="Genomic_DNA"/>
</dbReference>